<feature type="binding site" evidence="9">
    <location>
        <position position="310"/>
    </location>
    <ligand>
        <name>FAD</name>
        <dbReference type="ChEBI" id="CHEBI:57692"/>
    </ligand>
</feature>
<dbReference type="InterPro" id="IPR036188">
    <property type="entry name" value="FAD/NAD-bd_sf"/>
</dbReference>
<protein>
    <submittedName>
        <fullName evidence="14">Dihydrolipoamide dehydrogenase</fullName>
    </submittedName>
</protein>
<dbReference type="SUPFAM" id="SSF51905">
    <property type="entry name" value="FAD/NAD(P)-binding domain"/>
    <property type="match status" value="1"/>
</dbReference>
<dbReference type="PROSITE" id="PS00076">
    <property type="entry name" value="PYRIDINE_REDOX_1"/>
    <property type="match status" value="1"/>
</dbReference>
<evidence type="ECO:0000256" key="7">
    <source>
        <dbReference type="ARBA" id="ARBA00023284"/>
    </source>
</evidence>
<dbReference type="AlphaFoldDB" id="A0A2M6WHX9"/>
<dbReference type="InterPro" id="IPR001100">
    <property type="entry name" value="Pyr_nuc-diS_OxRdtase"/>
</dbReference>
<name>A0A2M6WHX9_9BACT</name>
<dbReference type="InterPro" id="IPR016156">
    <property type="entry name" value="FAD/NAD-linked_Rdtase_dimer_sf"/>
</dbReference>
<dbReference type="InterPro" id="IPR050151">
    <property type="entry name" value="Class-I_Pyr_Nuc-Dis_Oxidored"/>
</dbReference>
<evidence type="ECO:0000256" key="1">
    <source>
        <dbReference type="ARBA" id="ARBA00007532"/>
    </source>
</evidence>
<dbReference type="FunFam" id="3.30.390.30:FF:000001">
    <property type="entry name" value="Dihydrolipoyl dehydrogenase"/>
    <property type="match status" value="1"/>
</dbReference>
<feature type="binding site" evidence="9">
    <location>
        <position position="118"/>
    </location>
    <ligand>
        <name>FAD</name>
        <dbReference type="ChEBI" id="CHEBI:57692"/>
    </ligand>
</feature>
<dbReference type="InterPro" id="IPR023753">
    <property type="entry name" value="FAD/NAD-binding_dom"/>
</dbReference>
<proteinExistence type="inferred from homology"/>
<evidence type="ECO:0000256" key="4">
    <source>
        <dbReference type="ARBA" id="ARBA00023002"/>
    </source>
</evidence>
<keyword evidence="4 11" id="KW-0560">Oxidoreductase</keyword>
<feature type="disulfide bond" description="Redox-active" evidence="10">
    <location>
        <begin position="45"/>
        <end position="50"/>
    </location>
</feature>
<comment type="caution">
    <text evidence="14">The sequence shown here is derived from an EMBL/GenBank/DDBJ whole genome shotgun (WGS) entry which is preliminary data.</text>
</comment>
<evidence type="ECO:0000313" key="14">
    <source>
        <dbReference type="EMBL" id="PIT92334.1"/>
    </source>
</evidence>
<evidence type="ECO:0000313" key="15">
    <source>
        <dbReference type="Proteomes" id="UP000228635"/>
    </source>
</evidence>
<organism evidence="14 15">
    <name type="scientific">Candidatus Harrisonbacteria bacterium CG10_big_fil_rev_8_21_14_0_10_42_17</name>
    <dbReference type="NCBI Taxonomy" id="1974584"/>
    <lineage>
        <taxon>Bacteria</taxon>
        <taxon>Candidatus Harrisoniibacteriota</taxon>
    </lineage>
</organism>
<evidence type="ECO:0000256" key="2">
    <source>
        <dbReference type="ARBA" id="ARBA00022630"/>
    </source>
</evidence>
<evidence type="ECO:0000256" key="11">
    <source>
        <dbReference type="RuleBase" id="RU003691"/>
    </source>
</evidence>
<dbReference type="Gene3D" id="3.30.390.30">
    <property type="match status" value="1"/>
</dbReference>
<keyword evidence="6" id="KW-1015">Disulfide bond</keyword>
<feature type="active site" description="Proton acceptor" evidence="8">
    <location>
        <position position="445"/>
    </location>
</feature>
<evidence type="ECO:0000256" key="5">
    <source>
        <dbReference type="ARBA" id="ARBA00023027"/>
    </source>
</evidence>
<feature type="binding site" evidence="9">
    <location>
        <begin position="179"/>
        <end position="186"/>
    </location>
    <ligand>
        <name>NAD(+)</name>
        <dbReference type="ChEBI" id="CHEBI:57540"/>
    </ligand>
</feature>
<keyword evidence="2 11" id="KW-0285">Flavoprotein</keyword>
<comment type="similarity">
    <text evidence="1 11">Belongs to the class-I pyridine nucleotide-disulfide oxidoreductase family.</text>
</comment>
<accession>A0A2M6WHX9</accession>
<dbReference type="InterPro" id="IPR004099">
    <property type="entry name" value="Pyr_nucl-diS_OxRdtase_dimer"/>
</dbReference>
<dbReference type="Pfam" id="PF07992">
    <property type="entry name" value="Pyr_redox_2"/>
    <property type="match status" value="1"/>
</dbReference>
<dbReference type="Proteomes" id="UP000228635">
    <property type="component" value="Unassembled WGS sequence"/>
</dbReference>
<reference evidence="15" key="1">
    <citation type="submission" date="2017-09" db="EMBL/GenBank/DDBJ databases">
        <title>Depth-based differentiation of microbial function through sediment-hosted aquifers and enrichment of novel symbionts in the deep terrestrial subsurface.</title>
        <authorList>
            <person name="Probst A.J."/>
            <person name="Ladd B."/>
            <person name="Jarett J.K."/>
            <person name="Geller-Mcgrath D.E."/>
            <person name="Sieber C.M.K."/>
            <person name="Emerson J.B."/>
            <person name="Anantharaman K."/>
            <person name="Thomas B.C."/>
            <person name="Malmstrom R."/>
            <person name="Stieglmeier M."/>
            <person name="Klingl A."/>
            <person name="Woyke T."/>
            <person name="Ryan C.M."/>
            <person name="Banfield J.F."/>
        </authorList>
    </citation>
    <scope>NUCLEOTIDE SEQUENCE [LARGE SCALE GENOMIC DNA]</scope>
</reference>
<dbReference type="PANTHER" id="PTHR22912:SF217">
    <property type="entry name" value="DIHYDROLIPOYL DEHYDROGENASE"/>
    <property type="match status" value="1"/>
</dbReference>
<dbReference type="InterPro" id="IPR012999">
    <property type="entry name" value="Pyr_OxRdtase_I_AS"/>
</dbReference>
<dbReference type="GO" id="GO:0006103">
    <property type="term" value="P:2-oxoglutarate metabolic process"/>
    <property type="evidence" value="ECO:0007669"/>
    <property type="project" value="TreeGrafter"/>
</dbReference>
<evidence type="ECO:0000256" key="8">
    <source>
        <dbReference type="PIRSR" id="PIRSR000350-2"/>
    </source>
</evidence>
<dbReference type="PIRSF" id="PIRSF000350">
    <property type="entry name" value="Mercury_reductase_MerA"/>
    <property type="match status" value="1"/>
</dbReference>
<keyword evidence="9" id="KW-0547">Nucleotide-binding</keyword>
<evidence type="ECO:0000256" key="3">
    <source>
        <dbReference type="ARBA" id="ARBA00022827"/>
    </source>
</evidence>
<comment type="cofactor">
    <cofactor evidence="9">
        <name>FAD</name>
        <dbReference type="ChEBI" id="CHEBI:57692"/>
    </cofactor>
    <text evidence="9">Binds 1 FAD per subunit.</text>
</comment>
<evidence type="ECO:0000256" key="6">
    <source>
        <dbReference type="ARBA" id="ARBA00023157"/>
    </source>
</evidence>
<gene>
    <name evidence="14" type="ORF">COU08_02900</name>
</gene>
<evidence type="ECO:0000256" key="9">
    <source>
        <dbReference type="PIRSR" id="PIRSR000350-3"/>
    </source>
</evidence>
<dbReference type="PRINTS" id="PR00368">
    <property type="entry name" value="FADPNR"/>
</dbReference>
<dbReference type="PRINTS" id="PR00411">
    <property type="entry name" value="PNDRDTASEI"/>
</dbReference>
<feature type="binding site" evidence="9">
    <location>
        <position position="269"/>
    </location>
    <ligand>
        <name>NAD(+)</name>
        <dbReference type="ChEBI" id="CHEBI:57540"/>
    </ligand>
</feature>
<keyword evidence="7 11" id="KW-0676">Redox-active center</keyword>
<keyword evidence="3 9" id="KW-0274">FAD</keyword>
<keyword evidence="5 9" id="KW-0520">NAD</keyword>
<feature type="domain" description="FAD/NAD(P)-binding" evidence="13">
    <location>
        <begin position="8"/>
        <end position="319"/>
    </location>
</feature>
<dbReference type="PANTHER" id="PTHR22912">
    <property type="entry name" value="DISULFIDE OXIDOREDUCTASE"/>
    <property type="match status" value="1"/>
</dbReference>
<dbReference type="SUPFAM" id="SSF55424">
    <property type="entry name" value="FAD/NAD-linked reductases, dimerisation (C-terminal) domain"/>
    <property type="match status" value="1"/>
</dbReference>
<evidence type="ECO:0000256" key="10">
    <source>
        <dbReference type="PIRSR" id="PIRSR000350-4"/>
    </source>
</evidence>
<dbReference type="Gene3D" id="3.50.50.60">
    <property type="entry name" value="FAD/NAD(P)-binding domain"/>
    <property type="match status" value="2"/>
</dbReference>
<dbReference type="GO" id="GO:0004148">
    <property type="term" value="F:dihydrolipoyl dehydrogenase (NADH) activity"/>
    <property type="evidence" value="ECO:0007669"/>
    <property type="project" value="TreeGrafter"/>
</dbReference>
<dbReference type="EMBL" id="PFBA01000026">
    <property type="protein sequence ID" value="PIT92334.1"/>
    <property type="molecule type" value="Genomic_DNA"/>
</dbReference>
<evidence type="ECO:0000259" key="13">
    <source>
        <dbReference type="Pfam" id="PF07992"/>
    </source>
</evidence>
<dbReference type="GO" id="GO:0050660">
    <property type="term" value="F:flavin adenine dinucleotide binding"/>
    <property type="evidence" value="ECO:0007669"/>
    <property type="project" value="TreeGrafter"/>
</dbReference>
<feature type="binding site" evidence="9">
    <location>
        <position position="54"/>
    </location>
    <ligand>
        <name>FAD</name>
        <dbReference type="ChEBI" id="CHEBI:57692"/>
    </ligand>
</feature>
<evidence type="ECO:0000259" key="12">
    <source>
        <dbReference type="Pfam" id="PF02852"/>
    </source>
</evidence>
<sequence>MNNNENQYDLIVIGAGSGLNVAAYTAATYDWNVAIIEKGPMGGTCLNRGCIPSKIIIHAADVAEGIKNAKRFGIDATINNIDFEFVTKRASEFVDKEAVEIEENIEKSENITLYKGTGEFTSNKSIKVNGKTITGKRILIAAGTRPFIPPIPGIEETGYITSTEALRLTKQPKSVIIIGGGYISAELGHFLGALGTNVTIIQNGSLLINREDGEIAKTFTEIWKKKYTVILDAKTKNIGTKNNIKTVTIENKDGSETILEAEEILVTTGRKSNSDLLKLENTEIKTNERGFIEVNEYMETNIEGVWALGDIVGRAPFKHGANWEAEHVVHNINEKNNSQAVDYSIMPHAIFTSPQIAGVGLTEEQAKEKNIDHVIKKTAYIESGMGKALEEHDGFVKFILSGDGKKILGCHIMGPEASILIHEIIVALKGAGGDVKAITRAIHIHPALNEIVQHAILRG</sequence>
<dbReference type="Pfam" id="PF02852">
    <property type="entry name" value="Pyr_redox_dim"/>
    <property type="match status" value="1"/>
</dbReference>
<feature type="domain" description="Pyridine nucleotide-disulphide oxidoreductase dimerisation" evidence="12">
    <location>
        <begin position="346"/>
        <end position="455"/>
    </location>
</feature>